<dbReference type="Proteomes" id="UP001228044">
    <property type="component" value="Unassembled WGS sequence"/>
</dbReference>
<keyword evidence="3" id="KW-1185">Reference proteome</keyword>
<keyword evidence="1" id="KW-0812">Transmembrane</keyword>
<evidence type="ECO:0000313" key="2">
    <source>
        <dbReference type="EMBL" id="MDN3920047.1"/>
    </source>
</evidence>
<comment type="caution">
    <text evidence="2">The sequence shown here is derived from an EMBL/GenBank/DDBJ whole genome shotgun (WGS) entry which is preliminary data.</text>
</comment>
<evidence type="ECO:0000256" key="1">
    <source>
        <dbReference type="SAM" id="Phobius"/>
    </source>
</evidence>
<dbReference type="EMBL" id="JAUHHC010000002">
    <property type="protein sequence ID" value="MDN3920047.1"/>
    <property type="molecule type" value="Genomic_DNA"/>
</dbReference>
<evidence type="ECO:0000313" key="3">
    <source>
        <dbReference type="Proteomes" id="UP001228044"/>
    </source>
</evidence>
<reference evidence="2 3" key="1">
    <citation type="submission" date="2023-06" db="EMBL/GenBank/DDBJ databases">
        <title>Pelomonas sp. PFR6 16S ribosomal RNA gene Genome sequencing and assembly.</title>
        <authorList>
            <person name="Woo H."/>
        </authorList>
    </citation>
    <scope>NUCLEOTIDE SEQUENCE [LARGE SCALE GENOMIC DNA]</scope>
    <source>
        <strain evidence="2 3">PFR6</strain>
    </source>
</reference>
<name>A0ABT8DPF8_9BURK</name>
<feature type="transmembrane region" description="Helical" evidence="1">
    <location>
        <begin position="400"/>
        <end position="423"/>
    </location>
</feature>
<feature type="transmembrane region" description="Helical" evidence="1">
    <location>
        <begin position="429"/>
        <end position="446"/>
    </location>
</feature>
<protein>
    <submittedName>
        <fullName evidence="2">Uncharacterized protein</fullName>
    </submittedName>
</protein>
<proteinExistence type="predicted"/>
<accession>A0ABT8DPF8</accession>
<dbReference type="RefSeq" id="WP_290358365.1">
    <property type="nucleotide sequence ID" value="NZ_JAUHHC010000002.1"/>
</dbReference>
<feature type="transmembrane region" description="Helical" evidence="1">
    <location>
        <begin position="6"/>
        <end position="31"/>
    </location>
</feature>
<organism evidence="2 3">
    <name type="scientific">Roseateles violae</name>
    <dbReference type="NCBI Taxonomy" id="3058042"/>
    <lineage>
        <taxon>Bacteria</taxon>
        <taxon>Pseudomonadati</taxon>
        <taxon>Pseudomonadota</taxon>
        <taxon>Betaproteobacteria</taxon>
        <taxon>Burkholderiales</taxon>
        <taxon>Sphaerotilaceae</taxon>
        <taxon>Roseateles</taxon>
    </lineage>
</organism>
<feature type="transmembrane region" description="Helical" evidence="1">
    <location>
        <begin position="52"/>
        <end position="71"/>
    </location>
</feature>
<keyword evidence="1" id="KW-1133">Transmembrane helix</keyword>
<gene>
    <name evidence="2" type="ORF">QWJ38_07110</name>
</gene>
<keyword evidence="1" id="KW-0472">Membrane</keyword>
<sequence length="526" mass="57095">MKVERGFVPVGIVLVTLVYLGFELAFNIRLVDVAGGLPGRNEIDDLELQGRLLSATGASLLTLRLLAWLFARLPVTRPRLGALAGALCIAVLVFFGQKAAVDYLANSASPTEKRRAALAVLLAKGMKHCVAGIPELDLDCKAASAAEGKTFFVVLPAIAYASGSLTDSLNPKAAELVTTVVLAEAGSPERAYNERYVYSVNQLRDRFNRDYLAASRTLSGLPGDDADRSWNDYLQEINKHPFTPATATDMQRRRVIEALRKRGVDVPDHWRLDDRETFVDSLPQGRALRQFRARADAILGGRTSIAPGLDWALFSSHADVQGFVKRQIASGGSGFELPAGPIDLTLSFNAFKKQIFGPPVERRVREASEKVRLSSESYAPGGRNHQAGIDAIRAVIVPPIALGMSLLFALVNLGAILVGWTPLSARARGVLRMGIVACVLGLPLLLSNRITTSRAFERMSHGLEQRMPPAALLVNWVVRAEPVFYHVLAPAVAMVPTGLVYGTVETWMNSITHIRLTPSAHAAEKR</sequence>
<feature type="transmembrane region" description="Helical" evidence="1">
    <location>
        <begin position="83"/>
        <end position="105"/>
    </location>
</feature>